<feature type="transmembrane region" description="Helical" evidence="1">
    <location>
        <begin position="20"/>
        <end position="44"/>
    </location>
</feature>
<keyword evidence="3" id="KW-1185">Reference proteome</keyword>
<feature type="transmembrane region" description="Helical" evidence="1">
    <location>
        <begin position="85"/>
        <end position="108"/>
    </location>
</feature>
<protein>
    <submittedName>
        <fullName evidence="2">Uncharacterized protein</fullName>
    </submittedName>
</protein>
<accession>A0A397SE80</accession>
<dbReference type="AlphaFoldDB" id="A0A397SE80"/>
<keyword evidence="1" id="KW-0812">Transmembrane</keyword>
<gene>
    <name evidence="2" type="ORF">C1645_788552</name>
</gene>
<sequence>MFICVSSNLVFSIGLFPFSFIFISNLYSYTLFLTNSISLFLGPLVPSGSAIKVSCFSLYISFLTLFFTIFISFFLDLLVLSVLQLIKVCFLFFIYFFFYCFYLIYISLL</sequence>
<feature type="non-terminal residue" evidence="2">
    <location>
        <position position="109"/>
    </location>
</feature>
<organism evidence="2 3">
    <name type="scientific">Glomus cerebriforme</name>
    <dbReference type="NCBI Taxonomy" id="658196"/>
    <lineage>
        <taxon>Eukaryota</taxon>
        <taxon>Fungi</taxon>
        <taxon>Fungi incertae sedis</taxon>
        <taxon>Mucoromycota</taxon>
        <taxon>Glomeromycotina</taxon>
        <taxon>Glomeromycetes</taxon>
        <taxon>Glomerales</taxon>
        <taxon>Glomeraceae</taxon>
        <taxon>Glomus</taxon>
    </lineage>
</organism>
<evidence type="ECO:0000313" key="2">
    <source>
        <dbReference type="EMBL" id="RIA82317.1"/>
    </source>
</evidence>
<reference evidence="2 3" key="1">
    <citation type="submission" date="2018-06" db="EMBL/GenBank/DDBJ databases">
        <title>Comparative genomics reveals the genomic features of Rhizophagus irregularis, R. cerebriforme, R. diaphanum and Gigaspora rosea, and their symbiotic lifestyle signature.</title>
        <authorList>
            <person name="Morin E."/>
            <person name="San Clemente H."/>
            <person name="Chen E.C.H."/>
            <person name="De La Providencia I."/>
            <person name="Hainaut M."/>
            <person name="Kuo A."/>
            <person name="Kohler A."/>
            <person name="Murat C."/>
            <person name="Tang N."/>
            <person name="Roy S."/>
            <person name="Loubradou J."/>
            <person name="Henrissat B."/>
            <person name="Grigoriev I.V."/>
            <person name="Corradi N."/>
            <person name="Roux C."/>
            <person name="Martin F.M."/>
        </authorList>
    </citation>
    <scope>NUCLEOTIDE SEQUENCE [LARGE SCALE GENOMIC DNA]</scope>
    <source>
        <strain evidence="2 3">DAOM 227022</strain>
    </source>
</reference>
<evidence type="ECO:0000256" key="1">
    <source>
        <dbReference type="SAM" id="Phobius"/>
    </source>
</evidence>
<proteinExistence type="predicted"/>
<dbReference type="Proteomes" id="UP000265703">
    <property type="component" value="Unassembled WGS sequence"/>
</dbReference>
<name>A0A397SE80_9GLOM</name>
<keyword evidence="1" id="KW-1133">Transmembrane helix</keyword>
<comment type="caution">
    <text evidence="2">The sequence shown here is derived from an EMBL/GenBank/DDBJ whole genome shotgun (WGS) entry which is preliminary data.</text>
</comment>
<evidence type="ECO:0000313" key="3">
    <source>
        <dbReference type="Proteomes" id="UP000265703"/>
    </source>
</evidence>
<feature type="transmembrane region" description="Helical" evidence="1">
    <location>
        <begin position="56"/>
        <end position="79"/>
    </location>
</feature>
<keyword evidence="1" id="KW-0472">Membrane</keyword>
<dbReference type="EMBL" id="QKYT01000678">
    <property type="protein sequence ID" value="RIA82317.1"/>
    <property type="molecule type" value="Genomic_DNA"/>
</dbReference>